<reference evidence="1" key="1">
    <citation type="submission" date="2006-08" db="EMBL/GenBank/DDBJ databases">
        <title>Complete sequence of Chromosome1 of Shewanella sp. MR-7.</title>
        <authorList>
            <consortium name="US DOE Joint Genome Institute"/>
            <person name="Copeland A."/>
            <person name="Lucas S."/>
            <person name="Lapidus A."/>
            <person name="Barry K."/>
            <person name="Detter J.C."/>
            <person name="Glavina del Rio T."/>
            <person name="Hammon N."/>
            <person name="Israni S."/>
            <person name="Dalin E."/>
            <person name="Tice H."/>
            <person name="Pitluck S."/>
            <person name="Kiss H."/>
            <person name="Brettin T."/>
            <person name="Bruce D."/>
            <person name="Han C."/>
            <person name="Tapia R."/>
            <person name="Gilna P."/>
            <person name="Schmutz J."/>
            <person name="Larimer F."/>
            <person name="Land M."/>
            <person name="Hauser L."/>
            <person name="Kyrpides N."/>
            <person name="Mikhailova N."/>
            <person name="Nealson K."/>
            <person name="Konstantinidis K."/>
            <person name="Klappenbach J."/>
            <person name="Tiedje J."/>
            <person name="Richardson P."/>
        </authorList>
    </citation>
    <scope>NUCLEOTIDE SEQUENCE</scope>
    <source>
        <strain evidence="1">MR-7</strain>
    </source>
</reference>
<name>Q0HZ93_SHESR</name>
<protein>
    <submittedName>
        <fullName evidence="1">Uncharacterized protein</fullName>
    </submittedName>
</protein>
<gene>
    <name evidence="1" type="ordered locus">Shewmr7_0559</name>
</gene>
<dbReference type="KEGG" id="shm:Shewmr7_0559"/>
<dbReference type="HOGENOM" id="CLU_1377313_0_0_6"/>
<dbReference type="EMBL" id="CP000444">
    <property type="protein sequence ID" value="ABI41562.1"/>
    <property type="molecule type" value="Genomic_DNA"/>
</dbReference>
<accession>Q0HZ93</accession>
<proteinExistence type="predicted"/>
<organism evidence="1">
    <name type="scientific">Shewanella sp. (strain MR-7)</name>
    <dbReference type="NCBI Taxonomy" id="60481"/>
    <lineage>
        <taxon>Bacteria</taxon>
        <taxon>Pseudomonadati</taxon>
        <taxon>Pseudomonadota</taxon>
        <taxon>Gammaproteobacteria</taxon>
        <taxon>Alteromonadales</taxon>
        <taxon>Shewanellaceae</taxon>
        <taxon>Shewanella</taxon>
    </lineage>
</organism>
<sequence length="198" mass="22614">MIRKITLILAMVLSVFCGAVQAKAIYRLNSSLDVQRQYTTQIIRELSESDIEVIVFDSNRQLLSHKIVIGNMPENLCAENIPAEDVTRFGHAYKYWFSDQLEYCEIDPKAFPYSYDAVVSERDIEPSIIVLHIPNDIPADLELPEAKLIQYIFQLIPMADFSSLYPAFSIRLTKNGTLVVKEGKYTFQLLLLSKGDMK</sequence>
<evidence type="ECO:0000313" key="1">
    <source>
        <dbReference type="EMBL" id="ABI41562.1"/>
    </source>
</evidence>
<dbReference type="AlphaFoldDB" id="Q0HZ93"/>